<dbReference type="RefSeq" id="WP_092934999.1">
    <property type="nucleotide sequence ID" value="NZ_FMZP01000093.1"/>
</dbReference>
<sequence>MVVTTQYDPHSEQTIVSRIVETVSNLAEQEVEELPPLYDSIDPEAVERLFRQSETQELKLIFQYCGYTIRVNATGTIAVEASHQ</sequence>
<proteinExistence type="predicted"/>
<dbReference type="Proteomes" id="UP000324021">
    <property type="component" value="Unassembled WGS sequence"/>
</dbReference>
<dbReference type="EMBL" id="FMZP01000093">
    <property type="protein sequence ID" value="SDD99351.1"/>
    <property type="molecule type" value="Genomic_DNA"/>
</dbReference>
<evidence type="ECO:0000313" key="3">
    <source>
        <dbReference type="EMBL" id="SEU01838.1"/>
    </source>
</evidence>
<gene>
    <name evidence="3" type="ORF">SAMN04488694_12710</name>
    <name evidence="2" type="ORF">SAMN05192552_10933</name>
</gene>
<dbReference type="Proteomes" id="UP000199320">
    <property type="component" value="Unassembled WGS sequence"/>
</dbReference>
<dbReference type="Pfam" id="PF18545">
    <property type="entry name" value="HalOD1"/>
    <property type="match status" value="1"/>
</dbReference>
<keyword evidence="4" id="KW-1185">Reference proteome</keyword>
<organism evidence="2 5">
    <name type="scientific">Natrinema hispanicum</name>
    <dbReference type="NCBI Taxonomy" id="392421"/>
    <lineage>
        <taxon>Archaea</taxon>
        <taxon>Methanobacteriati</taxon>
        <taxon>Methanobacteriota</taxon>
        <taxon>Stenosarchaea group</taxon>
        <taxon>Halobacteria</taxon>
        <taxon>Halobacteriales</taxon>
        <taxon>Natrialbaceae</taxon>
        <taxon>Natrinema</taxon>
    </lineage>
</organism>
<evidence type="ECO:0000313" key="5">
    <source>
        <dbReference type="Proteomes" id="UP000324021"/>
    </source>
</evidence>
<evidence type="ECO:0000313" key="4">
    <source>
        <dbReference type="Proteomes" id="UP000199320"/>
    </source>
</evidence>
<dbReference type="AlphaFoldDB" id="A0A1G6ZA08"/>
<evidence type="ECO:0000313" key="2">
    <source>
        <dbReference type="EMBL" id="SDD99351.1"/>
    </source>
</evidence>
<accession>A0A1G6ZA08</accession>
<protein>
    <recommendedName>
        <fullName evidence="1">Halobacterial output domain-containing protein</fullName>
    </recommendedName>
</protein>
<name>A0A1G6ZA08_9EURY</name>
<dbReference type="OrthoDB" id="271604at2157"/>
<feature type="domain" description="Halobacterial output" evidence="1">
    <location>
        <begin position="12"/>
        <end position="80"/>
    </location>
</feature>
<dbReference type="InterPro" id="IPR040624">
    <property type="entry name" value="HalOD1"/>
</dbReference>
<reference evidence="4 5" key="2">
    <citation type="submission" date="2016-10" db="EMBL/GenBank/DDBJ databases">
        <authorList>
            <person name="Varghese N."/>
            <person name="Submissions S."/>
        </authorList>
    </citation>
    <scope>NUCLEOTIDE SEQUENCE [LARGE SCALE GENOMIC DNA]</scope>
    <source>
        <strain evidence="2 5">CDM_1</strain>
        <strain evidence="4">CDM_6</strain>
    </source>
</reference>
<evidence type="ECO:0000259" key="1">
    <source>
        <dbReference type="Pfam" id="PF18545"/>
    </source>
</evidence>
<reference evidence="3" key="1">
    <citation type="submission" date="2016-10" db="EMBL/GenBank/DDBJ databases">
        <authorList>
            <person name="de Groot N.N."/>
        </authorList>
    </citation>
    <scope>NUCLEOTIDE SEQUENCE [LARGE SCALE GENOMIC DNA]</scope>
    <source>
        <strain evidence="3">CDM_6</strain>
    </source>
</reference>
<dbReference type="EMBL" id="FOIC01000027">
    <property type="protein sequence ID" value="SEU01838.1"/>
    <property type="molecule type" value="Genomic_DNA"/>
</dbReference>
<dbReference type="STRING" id="392421.SAMN04488694_12710"/>